<dbReference type="RefSeq" id="XP_001583649.1">
    <property type="nucleotide sequence ID" value="XM_001583599.1"/>
</dbReference>
<dbReference type="VEuPathDB" id="TrichDB:TVAGG3_0265890"/>
<dbReference type="InterPro" id="IPR016024">
    <property type="entry name" value="ARM-type_fold"/>
</dbReference>
<dbReference type="EMBL" id="DS113182">
    <property type="protein sequence ID" value="EAY22663.1"/>
    <property type="molecule type" value="Genomic_DNA"/>
</dbReference>
<dbReference type="Proteomes" id="UP000001542">
    <property type="component" value="Unassembled WGS sequence"/>
</dbReference>
<evidence type="ECO:0000313" key="2">
    <source>
        <dbReference type="Proteomes" id="UP000001542"/>
    </source>
</evidence>
<protein>
    <submittedName>
        <fullName evidence="1">Uncharacterized protein</fullName>
    </submittedName>
</protein>
<name>A2DA15_TRIV3</name>
<dbReference type="SUPFAM" id="SSF48371">
    <property type="entry name" value="ARM repeat"/>
    <property type="match status" value="1"/>
</dbReference>
<evidence type="ECO:0000313" key="1">
    <source>
        <dbReference type="EMBL" id="EAY22663.1"/>
    </source>
</evidence>
<accession>A2DA15</accession>
<dbReference type="KEGG" id="tva:5468221"/>
<reference evidence="1" key="1">
    <citation type="submission" date="2006-10" db="EMBL/GenBank/DDBJ databases">
        <authorList>
            <person name="Amadeo P."/>
            <person name="Zhao Q."/>
            <person name="Wortman J."/>
            <person name="Fraser-Liggett C."/>
            <person name="Carlton J."/>
        </authorList>
    </citation>
    <scope>NUCLEOTIDE SEQUENCE</scope>
    <source>
        <strain evidence="1">G3</strain>
    </source>
</reference>
<dbReference type="InParanoid" id="A2DA15"/>
<sequence length="1407" mass="157983">MTKKCELQDKAMKILMDSATNDPLKPKFKELLKTLLANKSSLFVLLDCMQKRNQMQFSIQIFDILAGHFAKSQFNEEDSQRIANSFISIINSELPSNINKLDINTINYLQSSASAAQYFSSYFKNVETTNQYVLTFLIFIYVFTHNTVLKDKVMPIMNQKLIYNVTSLAILRSLPNSELKEQPTVRALSSVFKSSCDNNLGDYTIPIILSCLPHYINETLSKECAAMIPLILKKLKRDNNNMIQFSRFLFPLFEFNETFTVVKAASDDILQAYITTVNDNSQINSTAELSDPLTYVNSQVASSFIKLCAALSVNIGLLFQTKTISYPTGVLLLSIYVARMISINEFDRCDREAMIGDLLSVCPKSSSNFHLLIILSGYFVVGFNSKRGLEVLVDGLQMNSRQACNWMVSDEMPYDTVFPVLATNFDADKSCELYLHTLISLIKSNVPQIPDEMPFDDSVTAYSDSNFEFIYGLNKFDSDTMDISDLQGVPTPSTTLFCHVISKYVNHPELGPLLPLAAATVSQQFAIDLTKNMKQQKRKRSKMELIASYSNALSSLDLQTLHSLAQTFLLLSPGVSMLFLAVSLQRLPSEAIKRMMQKTSVFATTNPESFAKMIALVAHSHPEIALNFLDTYTEQNINKRRVFFFLRSNPEDNEQSYIATFQSIGYFCNFVDNGFFINDFLPFATRFLNKHLTHQSKSYQFNSAQLNAIRRISSRLVKYQDDHNDHIFPFKDFLVQFVCSLFMDVGDQILTGTSPANQPNNQTTTNKSTKTNSNIVVIILQTLTSLLPIHPIRINDKHDRSLELIVLILQNVTGDEFNSIFKAASAFILELLRTNPTVLVLNSILGPIFQNLLNTKEWRPICNLLSQITSQWESVKIVQGGPYLSQLVTSICPMLTNILPLLPSDMGNIAINCVENLCSLQCAIRNQILSLPRSIRPPMPSTEFADSDERCHIGCQFTSKNLLTSQVFDIIKGLLEIVSNDKSLDEHMRGCILAATFLLQERGNEEFRDDAKIVSLLTKLLNKSDIILDISLRAFKVLSGMRFFSVVSSLIANKSEVEPFASKIITSLLENENSEMQLLTVVCDMSCDESQENSWFSTAAFPLLGKAVKESSDEQWAKIFMGVAKHTKDSNSSLFTSLFGFNNMTEILENAEEERPLVFTMITSLLPEGFDSYFSLLSLELAAASVENCNALLGYFFTDLRVADDQTFEHLIVILKKHPFESWREQANYLAILIADNVFSSQVAMKCAHAYIDSCDDDSLTFIWSSIISHVISDFDRWLSLIDELSYRVDAVAFGPIIPLLVVHAKNTVCAKVLSLIAERVCKGGNEDVVSKVLKSDIYKHSDLISEFSSMLKRGDHCAESVAALAILCENVVDSNIYAIEAIIDEAIRMDGNEDNCAISVLQGLLL</sequence>
<keyword evidence="2" id="KW-1185">Reference proteome</keyword>
<reference evidence="1" key="2">
    <citation type="journal article" date="2007" name="Science">
        <title>Draft genome sequence of the sexually transmitted pathogen Trichomonas vaginalis.</title>
        <authorList>
            <person name="Carlton J.M."/>
            <person name="Hirt R.P."/>
            <person name="Silva J.C."/>
            <person name="Delcher A.L."/>
            <person name="Schatz M."/>
            <person name="Zhao Q."/>
            <person name="Wortman J.R."/>
            <person name="Bidwell S.L."/>
            <person name="Alsmark U.C.M."/>
            <person name="Besteiro S."/>
            <person name="Sicheritz-Ponten T."/>
            <person name="Noel C.J."/>
            <person name="Dacks J.B."/>
            <person name="Foster P.G."/>
            <person name="Simillion C."/>
            <person name="Van de Peer Y."/>
            <person name="Miranda-Saavedra D."/>
            <person name="Barton G.J."/>
            <person name="Westrop G.D."/>
            <person name="Mueller S."/>
            <person name="Dessi D."/>
            <person name="Fiori P.L."/>
            <person name="Ren Q."/>
            <person name="Paulsen I."/>
            <person name="Zhang H."/>
            <person name="Bastida-Corcuera F.D."/>
            <person name="Simoes-Barbosa A."/>
            <person name="Brown M.T."/>
            <person name="Hayes R.D."/>
            <person name="Mukherjee M."/>
            <person name="Okumura C.Y."/>
            <person name="Schneider R."/>
            <person name="Smith A.J."/>
            <person name="Vanacova S."/>
            <person name="Villalvazo M."/>
            <person name="Haas B.J."/>
            <person name="Pertea M."/>
            <person name="Feldblyum T.V."/>
            <person name="Utterback T.R."/>
            <person name="Shu C.L."/>
            <person name="Osoegawa K."/>
            <person name="de Jong P.J."/>
            <person name="Hrdy I."/>
            <person name="Horvathova L."/>
            <person name="Zubacova Z."/>
            <person name="Dolezal P."/>
            <person name="Malik S.B."/>
            <person name="Logsdon J.M. Jr."/>
            <person name="Henze K."/>
            <person name="Gupta A."/>
            <person name="Wang C.C."/>
            <person name="Dunne R.L."/>
            <person name="Upcroft J.A."/>
            <person name="Upcroft P."/>
            <person name="White O."/>
            <person name="Salzberg S.L."/>
            <person name="Tang P."/>
            <person name="Chiu C.-H."/>
            <person name="Lee Y.-S."/>
            <person name="Embley T.M."/>
            <person name="Coombs G.H."/>
            <person name="Mottram J.C."/>
            <person name="Tachezy J."/>
            <person name="Fraser-Liggett C.M."/>
            <person name="Johnson P.J."/>
        </authorList>
    </citation>
    <scope>NUCLEOTIDE SEQUENCE [LARGE SCALE GENOMIC DNA]</scope>
    <source>
        <strain evidence="1">G3</strain>
    </source>
</reference>
<proteinExistence type="predicted"/>
<organism evidence="1 2">
    <name type="scientific">Trichomonas vaginalis (strain ATCC PRA-98 / G3)</name>
    <dbReference type="NCBI Taxonomy" id="412133"/>
    <lineage>
        <taxon>Eukaryota</taxon>
        <taxon>Metamonada</taxon>
        <taxon>Parabasalia</taxon>
        <taxon>Trichomonadida</taxon>
        <taxon>Trichomonadidae</taxon>
        <taxon>Trichomonas</taxon>
    </lineage>
</organism>
<gene>
    <name evidence="1" type="ORF">TVAG_475910</name>
</gene>
<dbReference type="VEuPathDB" id="TrichDB:TVAG_475910"/>